<keyword evidence="3" id="KW-1185">Reference proteome</keyword>
<evidence type="ECO:0000256" key="1">
    <source>
        <dbReference type="SAM" id="MobiDB-lite"/>
    </source>
</evidence>
<organism evidence="2 3">
    <name type="scientific">Rugosimonospora africana</name>
    <dbReference type="NCBI Taxonomy" id="556532"/>
    <lineage>
        <taxon>Bacteria</taxon>
        <taxon>Bacillati</taxon>
        <taxon>Actinomycetota</taxon>
        <taxon>Actinomycetes</taxon>
        <taxon>Micromonosporales</taxon>
        <taxon>Micromonosporaceae</taxon>
        <taxon>Rugosimonospora</taxon>
    </lineage>
</organism>
<sequence>MSTTSAHEVGNPAQDHAHGHDHAHDHDDDDLRFAVDPYRDWVDGEGVPLAEGFAVNLMETPVSRWERFGANGSVVNVAGRGDFLDMWLIEVPPASQTAPVHHIFETVVYVISGHGSTVIEAGGRRHSFEWGPHSMFAIPMNATYRYFNGTGDEPARLAMTTQFPLVMNIFRNDAFIFGTDYEFTERYGSDESFQGKGRMVHDKTSDLYKDFWETNFVPDLSAFSELTPLEWRGKKSKSILFLLANGALHAHCSEIPVGRYKLAHRHVGGTHIYPVNGPGYSLLWYEGDKERIRVDWDHGWSYSPPDNMYHQHFNLAGIPSRYFAVKLGSRRYPFSSRMRAQFAETPTTLKNSKYQINADQEDPAIKELYIAELAKRGMTMTTG</sequence>
<comment type="caution">
    <text evidence="2">The sequence shown here is derived from an EMBL/GenBank/DDBJ whole genome shotgun (WGS) entry which is preliminary data.</text>
</comment>
<protein>
    <recommendedName>
        <fullName evidence="4">Cupin domain-containing protein</fullName>
    </recommendedName>
</protein>
<dbReference type="RefSeq" id="WP_203921338.1">
    <property type="nucleotide sequence ID" value="NZ_BONZ01000057.1"/>
</dbReference>
<reference evidence="2" key="1">
    <citation type="submission" date="2021-01" db="EMBL/GenBank/DDBJ databases">
        <title>Whole genome shotgun sequence of Rugosimonospora africana NBRC 104875.</title>
        <authorList>
            <person name="Komaki H."/>
            <person name="Tamura T."/>
        </authorList>
    </citation>
    <scope>NUCLEOTIDE SEQUENCE</scope>
    <source>
        <strain evidence="2">NBRC 104875</strain>
    </source>
</reference>
<accession>A0A8J3VSW2</accession>
<evidence type="ECO:0008006" key="4">
    <source>
        <dbReference type="Google" id="ProtNLM"/>
    </source>
</evidence>
<proteinExistence type="predicted"/>
<dbReference type="Proteomes" id="UP000642748">
    <property type="component" value="Unassembled WGS sequence"/>
</dbReference>
<evidence type="ECO:0000313" key="2">
    <source>
        <dbReference type="EMBL" id="GIH17787.1"/>
    </source>
</evidence>
<dbReference type="EMBL" id="BONZ01000057">
    <property type="protein sequence ID" value="GIH17787.1"/>
    <property type="molecule type" value="Genomic_DNA"/>
</dbReference>
<dbReference type="Gene3D" id="2.60.120.10">
    <property type="entry name" value="Jelly Rolls"/>
    <property type="match status" value="2"/>
</dbReference>
<feature type="compositionally biased region" description="Basic and acidic residues" evidence="1">
    <location>
        <begin position="15"/>
        <end position="29"/>
    </location>
</feature>
<dbReference type="AlphaFoldDB" id="A0A8J3VSW2"/>
<name>A0A8J3VSW2_9ACTN</name>
<dbReference type="InterPro" id="IPR014710">
    <property type="entry name" value="RmlC-like_jellyroll"/>
</dbReference>
<feature type="region of interest" description="Disordered" evidence="1">
    <location>
        <begin position="1"/>
        <end position="29"/>
    </location>
</feature>
<dbReference type="InterPro" id="IPR011051">
    <property type="entry name" value="RmlC_Cupin_sf"/>
</dbReference>
<dbReference type="SUPFAM" id="SSF51182">
    <property type="entry name" value="RmlC-like cupins"/>
    <property type="match status" value="1"/>
</dbReference>
<gene>
    <name evidence="2" type="ORF">Raf01_59590</name>
</gene>
<evidence type="ECO:0000313" key="3">
    <source>
        <dbReference type="Proteomes" id="UP000642748"/>
    </source>
</evidence>